<name>A0A2P2MII3_RHIMU</name>
<dbReference type="AlphaFoldDB" id="A0A2P2MII3"/>
<protein>
    <submittedName>
        <fullName evidence="1">Uncharacterized protein</fullName>
    </submittedName>
</protein>
<proteinExistence type="predicted"/>
<organism evidence="1">
    <name type="scientific">Rhizophora mucronata</name>
    <name type="common">Asiatic mangrove</name>
    <dbReference type="NCBI Taxonomy" id="61149"/>
    <lineage>
        <taxon>Eukaryota</taxon>
        <taxon>Viridiplantae</taxon>
        <taxon>Streptophyta</taxon>
        <taxon>Embryophyta</taxon>
        <taxon>Tracheophyta</taxon>
        <taxon>Spermatophyta</taxon>
        <taxon>Magnoliopsida</taxon>
        <taxon>eudicotyledons</taxon>
        <taxon>Gunneridae</taxon>
        <taxon>Pentapetalae</taxon>
        <taxon>rosids</taxon>
        <taxon>fabids</taxon>
        <taxon>Malpighiales</taxon>
        <taxon>Rhizophoraceae</taxon>
        <taxon>Rhizophora</taxon>
    </lineage>
</organism>
<sequence>MAYRLELSTSPYYKGSLGTTFKSDQSYPRLMRFLMRVHTIWRSS</sequence>
<reference evidence="1" key="1">
    <citation type="submission" date="2018-02" db="EMBL/GenBank/DDBJ databases">
        <title>Rhizophora mucronata_Transcriptome.</title>
        <authorList>
            <person name="Meera S.P."/>
            <person name="Sreeshan A."/>
            <person name="Augustine A."/>
        </authorList>
    </citation>
    <scope>NUCLEOTIDE SEQUENCE</scope>
    <source>
        <tissue evidence="1">Leaf</tissue>
    </source>
</reference>
<dbReference type="EMBL" id="GGEC01049550">
    <property type="protein sequence ID" value="MBX30034.1"/>
    <property type="molecule type" value="Transcribed_RNA"/>
</dbReference>
<accession>A0A2P2MII3</accession>
<evidence type="ECO:0000313" key="1">
    <source>
        <dbReference type="EMBL" id="MBX30034.1"/>
    </source>
</evidence>